<feature type="transmembrane region" description="Helical" evidence="1">
    <location>
        <begin position="472"/>
        <end position="492"/>
    </location>
</feature>
<keyword evidence="4" id="KW-1185">Reference proteome</keyword>
<keyword evidence="1" id="KW-0472">Membrane</keyword>
<reference evidence="3 4" key="1">
    <citation type="submission" date="2019-10" db="EMBL/GenBank/DDBJ databases">
        <title>Streptomyces sp. strain GY16 isolated from leaves of Broussonetia papyrifera.</title>
        <authorList>
            <person name="Mo P."/>
        </authorList>
    </citation>
    <scope>NUCLEOTIDE SEQUENCE [LARGE SCALE GENOMIC DNA]</scope>
    <source>
        <strain evidence="3 4">GY16</strain>
    </source>
</reference>
<dbReference type="EMBL" id="CP045096">
    <property type="protein sequence ID" value="QFR01574.1"/>
    <property type="molecule type" value="Genomic_DNA"/>
</dbReference>
<feature type="transmembrane region" description="Helical" evidence="1">
    <location>
        <begin position="392"/>
        <end position="425"/>
    </location>
</feature>
<protein>
    <submittedName>
        <fullName evidence="3">Tripartite tricarboxylate transporter permease</fullName>
    </submittedName>
</protein>
<feature type="transmembrane region" description="Helical" evidence="1">
    <location>
        <begin position="47"/>
        <end position="71"/>
    </location>
</feature>
<feature type="transmembrane region" description="Helical" evidence="1">
    <location>
        <begin position="108"/>
        <end position="135"/>
    </location>
</feature>
<proteinExistence type="predicted"/>
<name>A0A5P8KE17_9ACTN</name>
<dbReference type="PANTHER" id="PTHR35342">
    <property type="entry name" value="TRICARBOXYLIC TRANSPORT PROTEIN"/>
    <property type="match status" value="1"/>
</dbReference>
<evidence type="ECO:0000313" key="4">
    <source>
        <dbReference type="Proteomes" id="UP000327294"/>
    </source>
</evidence>
<feature type="transmembrane region" description="Helical" evidence="1">
    <location>
        <begin position="193"/>
        <end position="216"/>
    </location>
</feature>
<evidence type="ECO:0000313" key="3">
    <source>
        <dbReference type="EMBL" id="QFR01574.1"/>
    </source>
</evidence>
<feature type="transmembrane region" description="Helical" evidence="1">
    <location>
        <begin position="357"/>
        <end position="380"/>
    </location>
</feature>
<feature type="transmembrane region" description="Helical" evidence="1">
    <location>
        <begin position="324"/>
        <end position="345"/>
    </location>
</feature>
<feature type="transmembrane region" description="Helical" evidence="1">
    <location>
        <begin position="259"/>
        <end position="282"/>
    </location>
</feature>
<feature type="transmembrane region" description="Helical" evidence="1">
    <location>
        <begin position="169"/>
        <end position="186"/>
    </location>
</feature>
<sequence length="502" mass="52190">MESITHLLSGLVHALTPGNVLFAFLGVLVGTVVGVLPGVGPITAISLLIPLSFGLDPAAGLILLCGIYYGAMYGGSTTSILIRTPGEVASAVTALDGYAMARKGRAGVALATAAVGSYLGGIAAVLGLVLVAPLLVKVSVAFGSAEYTVLMAGALAMTASLITGSRLKAVISVLFGMCVALVGTDSQSSVRRWTFGVLELSDGVSIALVAMALFAVPEALRQLSVGRTRPDGPVAMTGRAWMTREDLRLSWPAYVRGTLVGFFSGLLPGVGPTLGTFASYSLEKRVARGERRRLFGHGAIEGVAGPETANNAGVGASLIPMMTLAVPASATSALLLFVFQMYGLQPGPQLFNSDPDLVWTIVASMIVGNTMLLFLNLPMVRIFVKLLTVPPPLLYGAVIVFTVLGAYALTFSLSSLVLLLGIGLLGYCMQENGFPLTPAILAAVLTPLLEDNLRRALIISNGDWAVFVERPLSLTLLVLVALGAGVPTALSVRRRLRGPRTT</sequence>
<dbReference type="RefSeq" id="WP_152172901.1">
    <property type="nucleotide sequence ID" value="NZ_CP045096.1"/>
</dbReference>
<evidence type="ECO:0000259" key="2">
    <source>
        <dbReference type="Pfam" id="PF01970"/>
    </source>
</evidence>
<dbReference type="KEGG" id="sphv:F9278_41420"/>
<keyword evidence="1" id="KW-1133">Transmembrane helix</keyword>
<dbReference type="InterPro" id="IPR002823">
    <property type="entry name" value="DUF112_TM"/>
</dbReference>
<organism evidence="3 4">
    <name type="scientific">Streptomyces phaeolivaceus</name>
    <dbReference type="NCBI Taxonomy" id="2653200"/>
    <lineage>
        <taxon>Bacteria</taxon>
        <taxon>Bacillati</taxon>
        <taxon>Actinomycetota</taxon>
        <taxon>Actinomycetes</taxon>
        <taxon>Kitasatosporales</taxon>
        <taxon>Streptomycetaceae</taxon>
        <taxon>Streptomyces</taxon>
    </lineage>
</organism>
<accession>A0A5P8KE17</accession>
<evidence type="ECO:0000256" key="1">
    <source>
        <dbReference type="SAM" id="Phobius"/>
    </source>
</evidence>
<dbReference type="Proteomes" id="UP000327294">
    <property type="component" value="Chromosome"/>
</dbReference>
<dbReference type="Pfam" id="PF01970">
    <property type="entry name" value="TctA"/>
    <property type="match status" value="1"/>
</dbReference>
<dbReference type="AlphaFoldDB" id="A0A5P8KE17"/>
<feature type="domain" description="DUF112" evidence="2">
    <location>
        <begin position="21"/>
        <end position="441"/>
    </location>
</feature>
<dbReference type="PANTHER" id="PTHR35342:SF5">
    <property type="entry name" value="TRICARBOXYLIC TRANSPORT PROTEIN"/>
    <property type="match status" value="1"/>
</dbReference>
<keyword evidence="1" id="KW-0812">Transmembrane</keyword>
<gene>
    <name evidence="3" type="ORF">F9278_41420</name>
</gene>